<dbReference type="HAMAP" id="MF_00050">
    <property type="entry name" value="EF_Ts"/>
    <property type="match status" value="1"/>
</dbReference>
<evidence type="ECO:0000313" key="7">
    <source>
        <dbReference type="EMBL" id="OHA83027.1"/>
    </source>
</evidence>
<dbReference type="PANTHER" id="PTHR11741">
    <property type="entry name" value="ELONGATION FACTOR TS"/>
    <property type="match status" value="1"/>
</dbReference>
<dbReference type="GO" id="GO:0003746">
    <property type="term" value="F:translation elongation factor activity"/>
    <property type="evidence" value="ECO:0007669"/>
    <property type="project" value="UniProtKB-UniRule"/>
</dbReference>
<dbReference type="Pfam" id="PF00889">
    <property type="entry name" value="EF_TS"/>
    <property type="match status" value="1"/>
</dbReference>
<dbReference type="InterPro" id="IPR036402">
    <property type="entry name" value="EF-Ts_dimer_sf"/>
</dbReference>
<comment type="caution">
    <text evidence="7">The sequence shown here is derived from an EMBL/GenBank/DDBJ whole genome shotgun (WGS) entry which is preliminary data.</text>
</comment>
<evidence type="ECO:0000256" key="4">
    <source>
        <dbReference type="ARBA" id="ARBA00022917"/>
    </source>
</evidence>
<dbReference type="FunFam" id="1.10.8.10:FF:000001">
    <property type="entry name" value="Elongation factor Ts"/>
    <property type="match status" value="1"/>
</dbReference>
<dbReference type="PANTHER" id="PTHR11741:SF0">
    <property type="entry name" value="ELONGATION FACTOR TS, MITOCHONDRIAL"/>
    <property type="match status" value="1"/>
</dbReference>
<dbReference type="Gene3D" id="1.10.8.10">
    <property type="entry name" value="DNA helicase RuvA subunit, C-terminal domain"/>
    <property type="match status" value="1"/>
</dbReference>
<dbReference type="Proteomes" id="UP000177987">
    <property type="component" value="Unassembled WGS sequence"/>
</dbReference>
<gene>
    <name evidence="5" type="primary">tsf</name>
    <name evidence="7" type="ORF">A2937_02375</name>
</gene>
<keyword evidence="3 5" id="KW-0251">Elongation factor</keyword>
<dbReference type="SUPFAM" id="SSF46934">
    <property type="entry name" value="UBA-like"/>
    <property type="match status" value="1"/>
</dbReference>
<comment type="function">
    <text evidence="5">Associates with the EF-Tu.GDP complex and induces the exchange of GDP to GTP. It remains bound to the aminoacyl-tRNA.EF-Tu.GTP complex up to the GTP hydrolysis stage on the ribosome.</text>
</comment>
<dbReference type="AlphaFoldDB" id="A0A1G2SD91"/>
<dbReference type="InterPro" id="IPR014039">
    <property type="entry name" value="Transl_elong_EFTs/EF1B_dimer"/>
</dbReference>
<keyword evidence="5" id="KW-0963">Cytoplasm</keyword>
<dbReference type="PROSITE" id="PS01127">
    <property type="entry name" value="EF_TS_2"/>
    <property type="match status" value="1"/>
</dbReference>
<dbReference type="InterPro" id="IPR018101">
    <property type="entry name" value="Transl_elong_Ts_CS"/>
</dbReference>
<comment type="subcellular location">
    <subcellularLocation>
        <location evidence="5">Cytoplasm</location>
    </subcellularLocation>
</comment>
<dbReference type="Gene3D" id="3.30.479.20">
    <property type="entry name" value="Elongation factor Ts, dimerisation domain"/>
    <property type="match status" value="1"/>
</dbReference>
<evidence type="ECO:0000313" key="8">
    <source>
        <dbReference type="Proteomes" id="UP000177987"/>
    </source>
</evidence>
<dbReference type="InterPro" id="IPR001816">
    <property type="entry name" value="Transl_elong_EFTs/EF1B"/>
</dbReference>
<feature type="domain" description="Translation elongation factor EFTs/EF1B dimerisation" evidence="6">
    <location>
        <begin position="57"/>
        <end position="194"/>
    </location>
</feature>
<evidence type="ECO:0000256" key="1">
    <source>
        <dbReference type="ARBA" id="ARBA00005532"/>
    </source>
</evidence>
<dbReference type="SUPFAM" id="SSF54713">
    <property type="entry name" value="Elongation factor Ts (EF-Ts), dimerisation domain"/>
    <property type="match status" value="1"/>
</dbReference>
<evidence type="ECO:0000256" key="2">
    <source>
        <dbReference type="ARBA" id="ARBA00016956"/>
    </source>
</evidence>
<keyword evidence="4 5" id="KW-0648">Protein biosynthesis</keyword>
<name>A0A1G2SD91_9BACT</name>
<comment type="similarity">
    <text evidence="1 5">Belongs to the EF-Ts family.</text>
</comment>
<evidence type="ECO:0000256" key="3">
    <source>
        <dbReference type="ARBA" id="ARBA00022768"/>
    </source>
</evidence>
<dbReference type="STRING" id="1802727.A2937_02375"/>
<organism evidence="7 8">
    <name type="scientific">Candidatus Yonathbacteria bacterium RIFCSPLOWO2_01_FULL_47_33b</name>
    <dbReference type="NCBI Taxonomy" id="1802727"/>
    <lineage>
        <taxon>Bacteria</taxon>
        <taxon>Candidatus Yonathiibacteriota</taxon>
    </lineage>
</organism>
<dbReference type="Gene3D" id="1.10.286.20">
    <property type="match status" value="1"/>
</dbReference>
<dbReference type="EMBL" id="MHUW01000021">
    <property type="protein sequence ID" value="OHA83027.1"/>
    <property type="molecule type" value="Genomic_DNA"/>
</dbReference>
<dbReference type="CDD" id="cd14275">
    <property type="entry name" value="UBA_EF-Ts"/>
    <property type="match status" value="1"/>
</dbReference>
<protein>
    <recommendedName>
        <fullName evidence="2 5">Elongation factor Ts</fullName>
        <shortName evidence="5">EF-Ts</shortName>
    </recommendedName>
</protein>
<accession>A0A1G2SD91</accession>
<sequence length="196" mass="21794">MITTEQIKELRDMTGVSVMQCKKALEETGGDKEKALLILRKKSAGIAEKKGDRELGAGVVDAYIHSNKTVGTLIELSCETDFVARNDEFIALARDIAMHITATNPAYIEESEITEEVRAKVIEMFKKEVEESGKPADIQEKMMEGKLTTYFAERTLLGQAFIKNPDITIKELIDGGVQKFGEKIAVSRFSRFSVAK</sequence>
<reference evidence="7 8" key="1">
    <citation type="journal article" date="2016" name="Nat. Commun.">
        <title>Thousands of microbial genomes shed light on interconnected biogeochemical processes in an aquifer system.</title>
        <authorList>
            <person name="Anantharaman K."/>
            <person name="Brown C.T."/>
            <person name="Hug L.A."/>
            <person name="Sharon I."/>
            <person name="Castelle C.J."/>
            <person name="Probst A.J."/>
            <person name="Thomas B.C."/>
            <person name="Singh A."/>
            <person name="Wilkins M.J."/>
            <person name="Karaoz U."/>
            <person name="Brodie E.L."/>
            <person name="Williams K.H."/>
            <person name="Hubbard S.S."/>
            <person name="Banfield J.F."/>
        </authorList>
    </citation>
    <scope>NUCLEOTIDE SEQUENCE [LARGE SCALE GENOMIC DNA]</scope>
</reference>
<feature type="region of interest" description="Involved in Mg(2+) ion dislocation from EF-Tu" evidence="5">
    <location>
        <begin position="80"/>
        <end position="83"/>
    </location>
</feature>
<dbReference type="InterPro" id="IPR009060">
    <property type="entry name" value="UBA-like_sf"/>
</dbReference>
<evidence type="ECO:0000259" key="6">
    <source>
        <dbReference type="Pfam" id="PF00889"/>
    </source>
</evidence>
<evidence type="ECO:0000256" key="5">
    <source>
        <dbReference type="HAMAP-Rule" id="MF_00050"/>
    </source>
</evidence>
<proteinExistence type="inferred from homology"/>
<dbReference type="GO" id="GO:0005737">
    <property type="term" value="C:cytoplasm"/>
    <property type="evidence" value="ECO:0007669"/>
    <property type="project" value="UniProtKB-SubCell"/>
</dbReference>